<comment type="subcellular location">
    <subcellularLocation>
        <location evidence="1">Cytoplasm</location>
    </subcellularLocation>
</comment>
<dbReference type="GO" id="GO:0005634">
    <property type="term" value="C:nucleus"/>
    <property type="evidence" value="ECO:0007669"/>
    <property type="project" value="TreeGrafter"/>
</dbReference>
<dbReference type="EMBL" id="SWFS01000236">
    <property type="protein sequence ID" value="KAA8913188.1"/>
    <property type="molecule type" value="Genomic_DNA"/>
</dbReference>
<protein>
    <submittedName>
        <fullName evidence="10">Uncharacterized protein</fullName>
    </submittedName>
</protein>
<keyword evidence="6" id="KW-0862">Zinc</keyword>
<dbReference type="OrthoDB" id="1933455at2759"/>
<dbReference type="PANTHER" id="PTHR12170:SF2">
    <property type="entry name" value="E3 UBIQUITIN-PROTEIN TRANSFERASE MAEA"/>
    <property type="match status" value="1"/>
</dbReference>
<evidence type="ECO:0000256" key="6">
    <source>
        <dbReference type="ARBA" id="ARBA00022833"/>
    </source>
</evidence>
<keyword evidence="4" id="KW-0479">Metal-binding</keyword>
<dbReference type="PANTHER" id="PTHR12170">
    <property type="entry name" value="MACROPHAGE ERYTHROBLAST ATTACHER-RELATED"/>
    <property type="match status" value="1"/>
</dbReference>
<accession>A0A642V4J2</accession>
<evidence type="ECO:0000313" key="11">
    <source>
        <dbReference type="Proteomes" id="UP000761534"/>
    </source>
</evidence>
<dbReference type="InterPro" id="IPR006595">
    <property type="entry name" value="CTLH_C"/>
</dbReference>
<dbReference type="PROSITE" id="PS50897">
    <property type="entry name" value="CTLH"/>
    <property type="match status" value="1"/>
</dbReference>
<evidence type="ECO:0000259" key="9">
    <source>
        <dbReference type="PROSITE" id="PS51867"/>
    </source>
</evidence>
<dbReference type="InterPro" id="IPR006594">
    <property type="entry name" value="LisH"/>
</dbReference>
<sequence>MSSFNPDNALMLPMLRVPYETMRRTFKGAQKQIEKDATYLNGAMDEANEAADPDRAADKISEMLTRMRGLKRKISSLREAQDETIGHTKARVGYLSDLYSITSMDSNAYEMWTKRRLDVLLVDYFLRNGYIETAQMHTKTKNLDHLVDIDVLLQCSKIEKSLLGGYTVDCLAWCHENKSYLKKVRSSLDFEVRLQHYIELVKAGKKTEAVNYHKKHLVKCSDTKLNVIVQASGLLAHGPDTTVPAYQELYSQDRWKKLAELFVSTFLTLHGLPSQSRLVESLATGISALKTYSCHQSEGHKPKLDFSRAHMCPVCSTELNKLSKPLPFALHVRCHLDSDPVVLPNGNIFGKQKLIAFSAKAGLASEKVADPTTEEVFNYDEMKSVFPS</sequence>
<dbReference type="Proteomes" id="UP000761534">
    <property type="component" value="Unassembled WGS sequence"/>
</dbReference>
<dbReference type="SMART" id="SM00668">
    <property type="entry name" value="CTLH"/>
    <property type="match status" value="1"/>
</dbReference>
<evidence type="ECO:0000256" key="1">
    <source>
        <dbReference type="ARBA" id="ARBA00004496"/>
    </source>
</evidence>
<dbReference type="InterPro" id="IPR045098">
    <property type="entry name" value="Fyv10_fam"/>
</dbReference>
<evidence type="ECO:0000256" key="5">
    <source>
        <dbReference type="ARBA" id="ARBA00022771"/>
    </source>
</evidence>
<name>A0A642V4J2_9ASCO</name>
<comment type="caution">
    <text evidence="10">The sequence shown here is derived from an EMBL/GenBank/DDBJ whole genome shotgun (WGS) entry which is preliminary data.</text>
</comment>
<dbReference type="Pfam" id="PF10607">
    <property type="entry name" value="CTLH"/>
    <property type="match status" value="1"/>
</dbReference>
<evidence type="ECO:0000256" key="7">
    <source>
        <dbReference type="PROSITE-ProRule" id="PRU01215"/>
    </source>
</evidence>
<dbReference type="InterPro" id="IPR044063">
    <property type="entry name" value="ZF_RING_GID"/>
</dbReference>
<dbReference type="GO" id="GO:0034657">
    <property type="term" value="C:GID complex"/>
    <property type="evidence" value="ECO:0007669"/>
    <property type="project" value="TreeGrafter"/>
</dbReference>
<feature type="domain" description="CTLH" evidence="8">
    <location>
        <begin position="157"/>
        <end position="208"/>
    </location>
</feature>
<dbReference type="GO" id="GO:0008270">
    <property type="term" value="F:zinc ion binding"/>
    <property type="evidence" value="ECO:0007669"/>
    <property type="project" value="UniProtKB-KW"/>
</dbReference>
<keyword evidence="3" id="KW-0963">Cytoplasm</keyword>
<dbReference type="GO" id="GO:0061630">
    <property type="term" value="F:ubiquitin protein ligase activity"/>
    <property type="evidence" value="ECO:0007669"/>
    <property type="project" value="InterPro"/>
</dbReference>
<dbReference type="PROSITE" id="PS51867">
    <property type="entry name" value="ZF_RING_GID"/>
    <property type="match status" value="1"/>
</dbReference>
<comment type="similarity">
    <text evidence="2">Belongs to the FYV10 family.</text>
</comment>
<organism evidence="10 11">
    <name type="scientific">Trichomonascus ciferrii</name>
    <dbReference type="NCBI Taxonomy" id="44093"/>
    <lineage>
        <taxon>Eukaryota</taxon>
        <taxon>Fungi</taxon>
        <taxon>Dikarya</taxon>
        <taxon>Ascomycota</taxon>
        <taxon>Saccharomycotina</taxon>
        <taxon>Dipodascomycetes</taxon>
        <taxon>Dipodascales</taxon>
        <taxon>Trichomonascaceae</taxon>
        <taxon>Trichomonascus</taxon>
        <taxon>Trichomonascus ciferrii complex</taxon>
    </lineage>
</organism>
<dbReference type="PROSITE" id="PS50896">
    <property type="entry name" value="LISH"/>
    <property type="match status" value="1"/>
</dbReference>
<evidence type="ECO:0000256" key="4">
    <source>
        <dbReference type="ARBA" id="ARBA00022723"/>
    </source>
</evidence>
<dbReference type="GO" id="GO:0005737">
    <property type="term" value="C:cytoplasm"/>
    <property type="evidence" value="ECO:0007669"/>
    <property type="project" value="UniProtKB-SubCell"/>
</dbReference>
<keyword evidence="11" id="KW-1185">Reference proteome</keyword>
<evidence type="ECO:0000259" key="8">
    <source>
        <dbReference type="PROSITE" id="PS50897"/>
    </source>
</evidence>
<gene>
    <name evidence="10" type="ORF">TRICI_003250</name>
</gene>
<dbReference type="VEuPathDB" id="FungiDB:TRICI_003250"/>
<evidence type="ECO:0000256" key="3">
    <source>
        <dbReference type="ARBA" id="ARBA00022490"/>
    </source>
</evidence>
<dbReference type="SMART" id="SM00757">
    <property type="entry name" value="CRA"/>
    <property type="match status" value="1"/>
</dbReference>
<dbReference type="InterPro" id="IPR024964">
    <property type="entry name" value="CTLH/CRA"/>
</dbReference>
<reference evidence="10" key="1">
    <citation type="journal article" date="2019" name="G3 (Bethesda)">
        <title>Genome Assemblies of Two Rare Opportunistic Yeast Pathogens: Diutina rugosa (syn. Candida rugosa) and Trichomonascus ciferrii (syn. Candida ciferrii).</title>
        <authorList>
            <person name="Mixao V."/>
            <person name="Saus E."/>
            <person name="Hansen A.P."/>
            <person name="Lass-Florl C."/>
            <person name="Gabaldon T."/>
        </authorList>
    </citation>
    <scope>NUCLEOTIDE SEQUENCE</scope>
    <source>
        <strain evidence="10">CBS 4856</strain>
    </source>
</reference>
<dbReference type="AlphaFoldDB" id="A0A642V4J2"/>
<keyword evidence="5 7" id="KW-0863">Zinc-finger</keyword>
<evidence type="ECO:0000256" key="2">
    <source>
        <dbReference type="ARBA" id="ARBA00010615"/>
    </source>
</evidence>
<dbReference type="GO" id="GO:0043161">
    <property type="term" value="P:proteasome-mediated ubiquitin-dependent protein catabolic process"/>
    <property type="evidence" value="ECO:0007669"/>
    <property type="project" value="InterPro"/>
</dbReference>
<proteinExistence type="inferred from homology"/>
<evidence type="ECO:0000313" key="10">
    <source>
        <dbReference type="EMBL" id="KAA8913188.1"/>
    </source>
</evidence>
<feature type="domain" description="RING-Gid-type" evidence="9">
    <location>
        <begin position="312"/>
        <end position="373"/>
    </location>
</feature>
<feature type="zinc finger region" description="RING-Gid-type" evidence="7">
    <location>
        <begin position="312"/>
        <end position="373"/>
    </location>
</feature>
<dbReference type="InterPro" id="IPR013144">
    <property type="entry name" value="CRA_dom"/>
</dbReference>